<dbReference type="Gene3D" id="1.25.40.10">
    <property type="entry name" value="Tetratricopeptide repeat domain"/>
    <property type="match status" value="1"/>
</dbReference>
<evidence type="ECO:0000256" key="1">
    <source>
        <dbReference type="PROSITE-ProRule" id="PRU00339"/>
    </source>
</evidence>
<dbReference type="SMART" id="SM00028">
    <property type="entry name" value="TPR"/>
    <property type="match status" value="2"/>
</dbReference>
<protein>
    <submittedName>
        <fullName evidence="2">Uncharacterized protein</fullName>
    </submittedName>
</protein>
<reference evidence="3" key="1">
    <citation type="submission" date="2017-09" db="EMBL/GenBank/DDBJ databases">
        <title>Depth-based differentiation of microbial function through sediment-hosted aquifers and enrichment of novel symbionts in the deep terrestrial subsurface.</title>
        <authorList>
            <person name="Probst A.J."/>
            <person name="Ladd B."/>
            <person name="Jarett J.K."/>
            <person name="Geller-Mcgrath D.E."/>
            <person name="Sieber C.M.K."/>
            <person name="Emerson J.B."/>
            <person name="Anantharaman K."/>
            <person name="Thomas B.C."/>
            <person name="Malmstrom R."/>
            <person name="Stieglmeier M."/>
            <person name="Klingl A."/>
            <person name="Woyke T."/>
            <person name="Ryan C.M."/>
            <person name="Banfield J.F."/>
        </authorList>
    </citation>
    <scope>NUCLEOTIDE SEQUENCE [LARGE SCALE GENOMIC DNA]</scope>
</reference>
<dbReference type="EMBL" id="PFMR01000232">
    <property type="protein sequence ID" value="PIZ15778.1"/>
    <property type="molecule type" value="Genomic_DNA"/>
</dbReference>
<dbReference type="AlphaFoldDB" id="A0A2M7S8J9"/>
<dbReference type="InterPro" id="IPR011990">
    <property type="entry name" value="TPR-like_helical_dom_sf"/>
</dbReference>
<evidence type="ECO:0000313" key="2">
    <source>
        <dbReference type="EMBL" id="PIZ15778.1"/>
    </source>
</evidence>
<dbReference type="Proteomes" id="UP000229307">
    <property type="component" value="Unassembled WGS sequence"/>
</dbReference>
<evidence type="ECO:0000313" key="3">
    <source>
        <dbReference type="Proteomes" id="UP000229307"/>
    </source>
</evidence>
<dbReference type="SUPFAM" id="SSF48452">
    <property type="entry name" value="TPR-like"/>
    <property type="match status" value="1"/>
</dbReference>
<proteinExistence type="predicted"/>
<feature type="repeat" description="TPR" evidence="1">
    <location>
        <begin position="287"/>
        <end position="320"/>
    </location>
</feature>
<sequence length="376" mass="41052">MRVKLTKSMILAIMIMLTAGNAVYGSFNRTTGLINIPTAGTTLKEGDFEKGLLVNFSSEIFTMDMKLNYGINDRCEIGISIFDAFGSAATKANFHWQVLGGKKIQMALGIQNIPLAGDINLVPNSLSPYAVFTLYVIPSMSLNVGMGGGRFRSETLAPGFGGFFAGIEFLIKSTKLGFEYDGNWLNVGIKYNLTPNIILEGAGIRLNDTAKGLAATVGVSIIDFPKRQSAEISEGVISKDEITKIINDQIMKIMPIEEKPAGPGMGETPGGRLTGIKEDQATMDNLAFEHAQAGTRYYFQGEYAKAVDEFKMAIAMNENIFIFHCQLGSVYYKLGMIDSAVSEWNRALEINPNDKNLSEFLLKVLEGKMEADLAPR</sequence>
<comment type="caution">
    <text evidence="2">The sequence shown here is derived from an EMBL/GenBank/DDBJ whole genome shotgun (WGS) entry which is preliminary data.</text>
</comment>
<organism evidence="2 3">
    <name type="scientific">Candidatus Desantisbacteria bacterium CG_4_10_14_0_8_um_filter_48_22</name>
    <dbReference type="NCBI Taxonomy" id="1974543"/>
    <lineage>
        <taxon>Bacteria</taxon>
        <taxon>Candidatus Desantisiibacteriota</taxon>
    </lineage>
</organism>
<accession>A0A2M7S8J9</accession>
<keyword evidence="1" id="KW-0802">TPR repeat</keyword>
<name>A0A2M7S8J9_9BACT</name>
<dbReference type="InterPro" id="IPR019734">
    <property type="entry name" value="TPR_rpt"/>
</dbReference>
<feature type="repeat" description="TPR" evidence="1">
    <location>
        <begin position="321"/>
        <end position="354"/>
    </location>
</feature>
<gene>
    <name evidence="2" type="ORF">COY52_08840</name>
</gene>
<dbReference type="Pfam" id="PF13414">
    <property type="entry name" value="TPR_11"/>
    <property type="match status" value="1"/>
</dbReference>
<dbReference type="PROSITE" id="PS50005">
    <property type="entry name" value="TPR"/>
    <property type="match status" value="2"/>
</dbReference>